<feature type="region of interest" description="Disordered" evidence="2">
    <location>
        <begin position="16"/>
        <end position="53"/>
    </location>
</feature>
<keyword evidence="4" id="KW-1185">Reference proteome</keyword>
<dbReference type="Proteomes" id="UP000019487">
    <property type="component" value="Unassembled WGS sequence"/>
</dbReference>
<proteinExistence type="predicted"/>
<organism evidence="3 4">
    <name type="scientific">Sclerotinia borealis (strain F-4128)</name>
    <dbReference type="NCBI Taxonomy" id="1432307"/>
    <lineage>
        <taxon>Eukaryota</taxon>
        <taxon>Fungi</taxon>
        <taxon>Dikarya</taxon>
        <taxon>Ascomycota</taxon>
        <taxon>Pezizomycotina</taxon>
        <taxon>Leotiomycetes</taxon>
        <taxon>Helotiales</taxon>
        <taxon>Sclerotiniaceae</taxon>
        <taxon>Sclerotinia</taxon>
    </lineage>
</organism>
<evidence type="ECO:0000313" key="4">
    <source>
        <dbReference type="Proteomes" id="UP000019487"/>
    </source>
</evidence>
<dbReference type="AlphaFoldDB" id="W9CQA0"/>
<protein>
    <submittedName>
        <fullName evidence="3">Uncharacterized protein</fullName>
    </submittedName>
</protein>
<evidence type="ECO:0000256" key="2">
    <source>
        <dbReference type="SAM" id="MobiDB-lite"/>
    </source>
</evidence>
<keyword evidence="1" id="KW-0175">Coiled coil</keyword>
<accession>W9CQA0</accession>
<dbReference type="OrthoDB" id="3439049at2759"/>
<sequence>MVTSYLYPSFSPPSHTYIASPPIHHRPNRRRERPGSRARRTMPRKSALATDLNEGILEARDSSFYIPNHRPGNGPSPLLRQNFDQSWLRWKARQAAEFEMLVVRENMRQLEMEREMMMGEAKGREEEELGKIQRRLFGGEEDDEDVGCDIDLCPAMLDVVMRLFDGEVDYLDP</sequence>
<dbReference type="HOGENOM" id="CLU_1510358_0_0_1"/>
<name>W9CQA0_SCLBF</name>
<feature type="compositionally biased region" description="Basic residues" evidence="2">
    <location>
        <begin position="23"/>
        <end position="43"/>
    </location>
</feature>
<evidence type="ECO:0000313" key="3">
    <source>
        <dbReference type="EMBL" id="ESZ98021.1"/>
    </source>
</evidence>
<gene>
    <name evidence="3" type="ORF">SBOR_1552</name>
</gene>
<comment type="caution">
    <text evidence="3">The sequence shown here is derived from an EMBL/GenBank/DDBJ whole genome shotgun (WGS) entry which is preliminary data.</text>
</comment>
<feature type="coiled-coil region" evidence="1">
    <location>
        <begin position="93"/>
        <end position="127"/>
    </location>
</feature>
<evidence type="ECO:0000256" key="1">
    <source>
        <dbReference type="SAM" id="Coils"/>
    </source>
</evidence>
<dbReference type="EMBL" id="AYSA01000056">
    <property type="protein sequence ID" value="ESZ98021.1"/>
    <property type="molecule type" value="Genomic_DNA"/>
</dbReference>
<reference evidence="3 4" key="1">
    <citation type="journal article" date="2014" name="Genome Announc.">
        <title>Draft genome sequence of Sclerotinia borealis, a psychrophilic plant pathogenic fungus.</title>
        <authorList>
            <person name="Mardanov A.V."/>
            <person name="Beletsky A.V."/>
            <person name="Kadnikov V.V."/>
            <person name="Ignatov A.N."/>
            <person name="Ravin N.V."/>
        </authorList>
    </citation>
    <scope>NUCLEOTIDE SEQUENCE [LARGE SCALE GENOMIC DNA]</scope>
    <source>
        <strain evidence="4">F-4157</strain>
    </source>
</reference>